<accession>A0A077WV78</accession>
<gene>
    <name evidence="2" type="ORF">LRAMOSA03432</name>
</gene>
<name>A0A077WV78_9FUNG</name>
<dbReference type="InterPro" id="IPR007218">
    <property type="entry name" value="DNA_pol_delta_4"/>
</dbReference>
<dbReference type="GO" id="GO:0003887">
    <property type="term" value="F:DNA-directed DNA polymerase activity"/>
    <property type="evidence" value="ECO:0007669"/>
    <property type="project" value="TreeGrafter"/>
</dbReference>
<dbReference type="GO" id="GO:0000731">
    <property type="term" value="P:DNA synthesis involved in DNA repair"/>
    <property type="evidence" value="ECO:0007669"/>
    <property type="project" value="InterPro"/>
</dbReference>
<proteinExistence type="predicted"/>
<evidence type="ECO:0008006" key="3">
    <source>
        <dbReference type="Google" id="ProtNLM"/>
    </source>
</evidence>
<organism evidence="2">
    <name type="scientific">Lichtheimia ramosa</name>
    <dbReference type="NCBI Taxonomy" id="688394"/>
    <lineage>
        <taxon>Eukaryota</taxon>
        <taxon>Fungi</taxon>
        <taxon>Fungi incertae sedis</taxon>
        <taxon>Mucoromycota</taxon>
        <taxon>Mucoromycotina</taxon>
        <taxon>Mucoromycetes</taxon>
        <taxon>Mucorales</taxon>
        <taxon>Lichtheimiaceae</taxon>
        <taxon>Lichtheimia</taxon>
    </lineage>
</organism>
<sequence>MPPKSSRTANTRPSRGVRSTMSKSRTGDNTNQPRITDLGAATSKKGAVRKTRREGGIGSKISLDKKPTKESSPKTRVVGIHQEHLSYEEIILRKFDLDYKYGPCVGLTRMERWLRAEKLGLDPPKEVKEFLERGADKESVLNDACYYSSATGGDGQIVESEA</sequence>
<dbReference type="Pfam" id="PF04081">
    <property type="entry name" value="DNA_pol_delta_4"/>
    <property type="match status" value="1"/>
</dbReference>
<protein>
    <recommendedName>
        <fullName evidence="3">DNA polymerase delta subunit 4</fullName>
    </recommendedName>
</protein>
<dbReference type="PANTHER" id="PTHR14303:SF0">
    <property type="entry name" value="DNA POLYMERASE DELTA SUBUNIT 4"/>
    <property type="match status" value="1"/>
</dbReference>
<feature type="compositionally biased region" description="Basic and acidic residues" evidence="1">
    <location>
        <begin position="62"/>
        <end position="73"/>
    </location>
</feature>
<dbReference type="EMBL" id="LK023346">
    <property type="protein sequence ID" value="CDS11169.1"/>
    <property type="molecule type" value="Genomic_DNA"/>
</dbReference>
<evidence type="ECO:0000313" key="2">
    <source>
        <dbReference type="EMBL" id="CDS11169.1"/>
    </source>
</evidence>
<feature type="compositionally biased region" description="Polar residues" evidence="1">
    <location>
        <begin position="1"/>
        <end position="34"/>
    </location>
</feature>
<dbReference type="AlphaFoldDB" id="A0A077WV78"/>
<dbReference type="PANTHER" id="PTHR14303">
    <property type="entry name" value="DNA POLYMERASE DELTA SUBUNIT 4"/>
    <property type="match status" value="1"/>
</dbReference>
<reference evidence="2" key="1">
    <citation type="journal article" date="2014" name="Genome Announc.">
        <title>De novo whole-genome sequence and genome annotation of Lichtheimia ramosa.</title>
        <authorList>
            <person name="Linde J."/>
            <person name="Schwartze V."/>
            <person name="Binder U."/>
            <person name="Lass-Florl C."/>
            <person name="Voigt K."/>
            <person name="Horn F."/>
        </authorList>
    </citation>
    <scope>NUCLEOTIDE SEQUENCE</scope>
    <source>
        <strain evidence="2">JMRC FSU:6197</strain>
    </source>
</reference>
<dbReference type="OrthoDB" id="337486at2759"/>
<feature type="region of interest" description="Disordered" evidence="1">
    <location>
        <begin position="1"/>
        <end position="76"/>
    </location>
</feature>
<dbReference type="GO" id="GO:0043625">
    <property type="term" value="C:delta DNA polymerase complex"/>
    <property type="evidence" value="ECO:0007669"/>
    <property type="project" value="TreeGrafter"/>
</dbReference>
<evidence type="ECO:0000256" key="1">
    <source>
        <dbReference type="SAM" id="MobiDB-lite"/>
    </source>
</evidence>
<dbReference type="GO" id="GO:0006261">
    <property type="term" value="P:DNA-templated DNA replication"/>
    <property type="evidence" value="ECO:0007669"/>
    <property type="project" value="TreeGrafter"/>
</dbReference>